<protein>
    <submittedName>
        <fullName evidence="2">Uncharacterized protein</fullName>
    </submittedName>
</protein>
<sequence length="574" mass="63730">MEMWDDPAVARRMRHLAKFVADKPGTPEAKAALDTIMNVEISPDDPRPSPYRKEDHYATAIITPQKAKADGDNRMKGEKVLKAVLEMLIHDAPEEGLIVDAITHEPLDTIYDITHTLPFSTSDPDRRVFEQATGQYLDTSNVESRRNKIPLSVGSHRGDTIHTLLRFPVFIEPSTGQPVLSRRVASIVDWNLENGPAERRNAYDELHPRTGKESIGTLFWAIETNTLLKYRTLYNLEGMRPYQCLVKYGVFYRSHEDPFAVICNTAHNMRVLQVSKRKMVIDHLCPWAQEIIIGFRNNYMRKLTDGTRAERPVAFYAALAATTLDKPVEIPERFVYTDPRASLSPDSTVNISSYAPSPRDSDDSESDADDGDTRATPSPPETRRMTLGLRIAAGKVREELQKRQENEEKARREEEEKARKKEEEMKARLAREHLMASCRRTKVTRPATRATKSDLAALAEDNVYESDDEVPVVQPDIDKNPPAPTISLPDVALDPPSSSYAADDAESNAPTASSALAHAEDDIPDTSGIATPKQSSISLQNDNAPSTPPVADPSSESTTVVLNDPVAAGTESPA</sequence>
<dbReference type="AlphaFoldDB" id="A0A0D7B0M3"/>
<dbReference type="EMBL" id="KN880675">
    <property type="protein sequence ID" value="KIY63745.1"/>
    <property type="molecule type" value="Genomic_DNA"/>
</dbReference>
<feature type="region of interest" description="Disordered" evidence="1">
    <location>
        <begin position="439"/>
        <end position="574"/>
    </location>
</feature>
<feature type="region of interest" description="Disordered" evidence="1">
    <location>
        <begin position="339"/>
        <end position="426"/>
    </location>
</feature>
<keyword evidence="3" id="KW-1185">Reference proteome</keyword>
<reference evidence="2 3" key="1">
    <citation type="journal article" date="2015" name="Fungal Genet. Biol.">
        <title>Evolution of novel wood decay mechanisms in Agaricales revealed by the genome sequences of Fistulina hepatica and Cylindrobasidium torrendii.</title>
        <authorList>
            <person name="Floudas D."/>
            <person name="Held B.W."/>
            <person name="Riley R."/>
            <person name="Nagy L.G."/>
            <person name="Koehler G."/>
            <person name="Ransdell A.S."/>
            <person name="Younus H."/>
            <person name="Chow J."/>
            <person name="Chiniquy J."/>
            <person name="Lipzen A."/>
            <person name="Tritt A."/>
            <person name="Sun H."/>
            <person name="Haridas S."/>
            <person name="LaButti K."/>
            <person name="Ohm R.A."/>
            <person name="Kues U."/>
            <person name="Blanchette R.A."/>
            <person name="Grigoriev I.V."/>
            <person name="Minto R.E."/>
            <person name="Hibbett D.S."/>
        </authorList>
    </citation>
    <scope>NUCLEOTIDE SEQUENCE [LARGE SCALE GENOMIC DNA]</scope>
    <source>
        <strain evidence="2 3">FP15055 ss-10</strain>
    </source>
</reference>
<feature type="non-terminal residue" evidence="2">
    <location>
        <position position="574"/>
    </location>
</feature>
<organism evidence="2 3">
    <name type="scientific">Cylindrobasidium torrendii FP15055 ss-10</name>
    <dbReference type="NCBI Taxonomy" id="1314674"/>
    <lineage>
        <taxon>Eukaryota</taxon>
        <taxon>Fungi</taxon>
        <taxon>Dikarya</taxon>
        <taxon>Basidiomycota</taxon>
        <taxon>Agaricomycotina</taxon>
        <taxon>Agaricomycetes</taxon>
        <taxon>Agaricomycetidae</taxon>
        <taxon>Agaricales</taxon>
        <taxon>Marasmiineae</taxon>
        <taxon>Physalacriaceae</taxon>
        <taxon>Cylindrobasidium</taxon>
    </lineage>
</organism>
<evidence type="ECO:0000256" key="1">
    <source>
        <dbReference type="SAM" id="MobiDB-lite"/>
    </source>
</evidence>
<accession>A0A0D7B0M3</accession>
<feature type="compositionally biased region" description="Basic and acidic residues" evidence="1">
    <location>
        <begin position="395"/>
        <end position="426"/>
    </location>
</feature>
<feature type="compositionally biased region" description="Polar residues" evidence="1">
    <location>
        <begin position="344"/>
        <end position="355"/>
    </location>
</feature>
<dbReference type="Proteomes" id="UP000054007">
    <property type="component" value="Unassembled WGS sequence"/>
</dbReference>
<evidence type="ECO:0000313" key="3">
    <source>
        <dbReference type="Proteomes" id="UP000054007"/>
    </source>
</evidence>
<evidence type="ECO:0000313" key="2">
    <source>
        <dbReference type="EMBL" id="KIY63745.1"/>
    </source>
</evidence>
<name>A0A0D7B0M3_9AGAR</name>
<feature type="compositionally biased region" description="Polar residues" evidence="1">
    <location>
        <begin position="528"/>
        <end position="545"/>
    </location>
</feature>
<proteinExistence type="predicted"/>
<gene>
    <name evidence="2" type="ORF">CYLTODRAFT_425816</name>
</gene>